<dbReference type="Pfam" id="PF03703">
    <property type="entry name" value="bPH_2"/>
    <property type="match status" value="1"/>
</dbReference>
<keyword evidence="5" id="KW-1185">Reference proteome</keyword>
<organism evidence="4 5">
    <name type="scientific">Natrinema salsiterrestre</name>
    <dbReference type="NCBI Taxonomy" id="2950540"/>
    <lineage>
        <taxon>Archaea</taxon>
        <taxon>Methanobacteriati</taxon>
        <taxon>Methanobacteriota</taxon>
        <taxon>Stenosarchaea group</taxon>
        <taxon>Halobacteria</taxon>
        <taxon>Halobacteriales</taxon>
        <taxon>Natrialbaceae</taxon>
        <taxon>Natrinema</taxon>
    </lineage>
</organism>
<name>A0A9Q4L7Y5_9EURY</name>
<evidence type="ECO:0000256" key="2">
    <source>
        <dbReference type="SAM" id="Phobius"/>
    </source>
</evidence>
<feature type="transmembrane region" description="Helical" evidence="2">
    <location>
        <begin position="58"/>
        <end position="81"/>
    </location>
</feature>
<evidence type="ECO:0000313" key="4">
    <source>
        <dbReference type="EMBL" id="MDF9747620.1"/>
    </source>
</evidence>
<keyword evidence="2" id="KW-1133">Transmembrane helix</keyword>
<sequence length="198" mass="21589">MTNSQQPTETDASATDSLDPDSAPPDDPTLGDGSRATSSEQSDEEVRYRARPTIRPQLAWSALTVIVGGAIAGALFANVLGLEDRQLSVIGGMAVVFVVVAILGRLVVQMYVLRRTSYTITSSAVRYEFSLWFRTRSREVPRSKIRACQHERDRVQKVFGVGTVTVLTGGTNASLGYVEFSNVPNSEAVRDVIREQIP</sequence>
<protein>
    <submittedName>
        <fullName evidence="4">PH domain-containing protein</fullName>
    </submittedName>
</protein>
<keyword evidence="2" id="KW-0472">Membrane</keyword>
<dbReference type="InterPro" id="IPR005182">
    <property type="entry name" value="YdbS-like_PH"/>
</dbReference>
<dbReference type="AlphaFoldDB" id="A0A9Q4L7Y5"/>
<feature type="compositionally biased region" description="Low complexity" evidence="1">
    <location>
        <begin position="10"/>
        <end position="21"/>
    </location>
</feature>
<keyword evidence="2" id="KW-0812">Transmembrane</keyword>
<feature type="region of interest" description="Disordered" evidence="1">
    <location>
        <begin position="1"/>
        <end position="48"/>
    </location>
</feature>
<feature type="transmembrane region" description="Helical" evidence="2">
    <location>
        <begin position="87"/>
        <end position="108"/>
    </location>
</feature>
<accession>A0A9Q4L7Y5</accession>
<dbReference type="Proteomes" id="UP001154061">
    <property type="component" value="Unassembled WGS sequence"/>
</dbReference>
<reference evidence="4" key="1">
    <citation type="submission" date="2022-06" db="EMBL/GenBank/DDBJ databases">
        <title>Natrinema sp. a new haloarchaeum isolate from saline soil.</title>
        <authorList>
            <person name="Strakova D."/>
            <person name="Galisteo C."/>
            <person name="Sanchez-Porro C."/>
            <person name="Ventosa A."/>
        </authorList>
    </citation>
    <scope>NUCLEOTIDE SEQUENCE</scope>
    <source>
        <strain evidence="4">S1CR25-10</strain>
    </source>
</reference>
<gene>
    <name evidence="4" type="ORF">NDI89_18745</name>
</gene>
<evidence type="ECO:0000256" key="1">
    <source>
        <dbReference type="SAM" id="MobiDB-lite"/>
    </source>
</evidence>
<feature type="domain" description="YdbS-like PH" evidence="3">
    <location>
        <begin position="114"/>
        <end position="192"/>
    </location>
</feature>
<dbReference type="RefSeq" id="WP_277523767.1">
    <property type="nucleotide sequence ID" value="NZ_JAMQOT010000008.1"/>
</dbReference>
<evidence type="ECO:0000259" key="3">
    <source>
        <dbReference type="Pfam" id="PF03703"/>
    </source>
</evidence>
<evidence type="ECO:0000313" key="5">
    <source>
        <dbReference type="Proteomes" id="UP001154061"/>
    </source>
</evidence>
<dbReference type="EMBL" id="JAMQOT010000008">
    <property type="protein sequence ID" value="MDF9747620.1"/>
    <property type="molecule type" value="Genomic_DNA"/>
</dbReference>
<proteinExistence type="predicted"/>
<comment type="caution">
    <text evidence="4">The sequence shown here is derived from an EMBL/GenBank/DDBJ whole genome shotgun (WGS) entry which is preliminary data.</text>
</comment>